<sequence>MQRDVTNHQGLDLTGDGGRRLASITGCLLGGAVGDALGAAVEFLSTEQIRIHFGPHGVQDLAPAYGRLGAITDDTQMTLFTAEGLIRADNRYREKGICHSPTVVYHAYLRWLETQGIHPPYPFPEIRSGWLLDLPDLWQRRAPGTTCLTALQSGVMGTVDRPLNDRKGCGGVMRVAPVGLIGPGDPFQLGCELAAITHGHPSGYLAAGFLALVIDAIVAGHDLETAITLARDELRRWPDHEECLAAVESALRLADEGPPTPERVARLGEGWVAEEALAIALYCALTAGDSFERGVLAAVNHSGDSDSTGAITGNILGALLGPQAIPQRWLEPLELRPEIEQLALDLYHHFGNPGEIPDPTADWERYPGW</sequence>
<keyword evidence="5" id="KW-1185">Reference proteome</keyword>
<dbReference type="InterPro" id="IPR036705">
    <property type="entry name" value="Ribosyl_crysJ1_sf"/>
</dbReference>
<dbReference type="HOGENOM" id="CLU_024566_7_1_0"/>
<name>D1C1C0_SPHTD</name>
<organism evidence="4 5">
    <name type="scientific">Sphaerobacter thermophilus (strain ATCC 49802 / DSM 20745 / KCCM 41009 / NCIMB 13125 / S 6022)</name>
    <dbReference type="NCBI Taxonomy" id="479434"/>
    <lineage>
        <taxon>Bacteria</taxon>
        <taxon>Pseudomonadati</taxon>
        <taxon>Thermomicrobiota</taxon>
        <taxon>Thermomicrobia</taxon>
        <taxon>Sphaerobacterales</taxon>
        <taxon>Sphaerobacterineae</taxon>
        <taxon>Sphaerobacteraceae</taxon>
        <taxon>Sphaerobacter</taxon>
    </lineage>
</organism>
<protein>
    <submittedName>
        <fullName evidence="4">ADP-ribosylation/Crystallin J1</fullName>
    </submittedName>
</protein>
<feature type="binding site" evidence="3">
    <location>
        <position position="304"/>
    </location>
    <ligand>
        <name>Mg(2+)</name>
        <dbReference type="ChEBI" id="CHEBI:18420"/>
        <label>2</label>
    </ligand>
</feature>
<feature type="binding site" evidence="3">
    <location>
        <position position="307"/>
    </location>
    <ligand>
        <name>Mg(2+)</name>
        <dbReference type="ChEBI" id="CHEBI:18420"/>
        <label>1</label>
    </ligand>
</feature>
<keyword evidence="3" id="KW-0479">Metal-binding</keyword>
<gene>
    <name evidence="4" type="ordered locus">Sthe_0600</name>
</gene>
<dbReference type="Pfam" id="PF03747">
    <property type="entry name" value="ADP_ribosyl_GH"/>
    <property type="match status" value="1"/>
</dbReference>
<dbReference type="InParanoid" id="D1C1C0"/>
<accession>D1C1C0</accession>
<evidence type="ECO:0000256" key="3">
    <source>
        <dbReference type="PIRSR" id="PIRSR605502-1"/>
    </source>
</evidence>
<dbReference type="STRING" id="479434.Sthe_0600"/>
<dbReference type="RefSeq" id="WP_012871084.1">
    <property type="nucleotide sequence ID" value="NC_013523.1"/>
</dbReference>
<reference evidence="4 5" key="2">
    <citation type="journal article" date="2010" name="Stand. Genomic Sci.">
        <title>Complete genome sequence of Desulfohalobium retbaense type strain (HR(100)).</title>
        <authorList>
            <person name="Spring S."/>
            <person name="Nolan M."/>
            <person name="Lapidus A."/>
            <person name="Glavina Del Rio T."/>
            <person name="Copeland A."/>
            <person name="Tice H."/>
            <person name="Cheng J.F."/>
            <person name="Lucas S."/>
            <person name="Land M."/>
            <person name="Chen F."/>
            <person name="Bruce D."/>
            <person name="Goodwin L."/>
            <person name="Pitluck S."/>
            <person name="Ivanova N."/>
            <person name="Mavromatis K."/>
            <person name="Mikhailova N."/>
            <person name="Pati A."/>
            <person name="Chen A."/>
            <person name="Palaniappan K."/>
            <person name="Hauser L."/>
            <person name="Chang Y.J."/>
            <person name="Jeffries C.D."/>
            <person name="Munk C."/>
            <person name="Kiss H."/>
            <person name="Chain P."/>
            <person name="Han C."/>
            <person name="Brettin T."/>
            <person name="Detter J.C."/>
            <person name="Schuler E."/>
            <person name="Goker M."/>
            <person name="Rohde M."/>
            <person name="Bristow J."/>
            <person name="Eisen J.A."/>
            <person name="Markowitz V."/>
            <person name="Hugenholtz P."/>
            <person name="Kyrpides N.C."/>
            <person name="Klenk H.P."/>
        </authorList>
    </citation>
    <scope>NUCLEOTIDE SEQUENCE [LARGE SCALE GENOMIC DNA]</scope>
    <source>
        <strain evidence="5">ATCC 49802 / DSM 20745 / S 6022</strain>
    </source>
</reference>
<evidence type="ECO:0000256" key="2">
    <source>
        <dbReference type="ARBA" id="ARBA00022801"/>
    </source>
</evidence>
<comment type="cofactor">
    <cofactor evidence="3">
        <name>Mg(2+)</name>
        <dbReference type="ChEBI" id="CHEBI:18420"/>
    </cofactor>
    <text evidence="3">Binds 2 magnesium ions per subunit.</text>
</comment>
<feature type="binding site" evidence="3">
    <location>
        <position position="73"/>
    </location>
    <ligand>
        <name>Mg(2+)</name>
        <dbReference type="ChEBI" id="CHEBI:18420"/>
        <label>1</label>
    </ligand>
</feature>
<dbReference type="GO" id="GO:0016787">
    <property type="term" value="F:hydrolase activity"/>
    <property type="evidence" value="ECO:0007669"/>
    <property type="project" value="UniProtKB-KW"/>
</dbReference>
<dbReference type="AlphaFoldDB" id="D1C1C0"/>
<dbReference type="Proteomes" id="UP000002027">
    <property type="component" value="Chromosome 1"/>
</dbReference>
<dbReference type="Gene3D" id="1.10.4080.10">
    <property type="entry name" value="ADP-ribosylation/Crystallin J1"/>
    <property type="match status" value="1"/>
</dbReference>
<dbReference type="InterPro" id="IPR050792">
    <property type="entry name" value="ADP-ribosylglycohydrolase"/>
</dbReference>
<dbReference type="SUPFAM" id="SSF101478">
    <property type="entry name" value="ADP-ribosylglycohydrolase"/>
    <property type="match status" value="1"/>
</dbReference>
<feature type="binding site" evidence="3">
    <location>
        <position position="74"/>
    </location>
    <ligand>
        <name>Mg(2+)</name>
        <dbReference type="ChEBI" id="CHEBI:18420"/>
        <label>1</label>
    </ligand>
</feature>
<evidence type="ECO:0000313" key="4">
    <source>
        <dbReference type="EMBL" id="ACZ38037.1"/>
    </source>
</evidence>
<dbReference type="GO" id="GO:0046872">
    <property type="term" value="F:metal ion binding"/>
    <property type="evidence" value="ECO:0007669"/>
    <property type="project" value="UniProtKB-KW"/>
</dbReference>
<dbReference type="PANTHER" id="PTHR16222:SF24">
    <property type="entry name" value="ADP-RIBOSYLHYDROLASE ARH3"/>
    <property type="match status" value="1"/>
</dbReference>
<comment type="similarity">
    <text evidence="1">Belongs to the ADP-ribosylglycohydrolase family.</text>
</comment>
<dbReference type="InterPro" id="IPR005502">
    <property type="entry name" value="Ribosyl_crysJ1"/>
</dbReference>
<dbReference type="PANTHER" id="PTHR16222">
    <property type="entry name" value="ADP-RIBOSYLGLYCOHYDROLASE"/>
    <property type="match status" value="1"/>
</dbReference>
<feature type="binding site" evidence="3">
    <location>
        <position position="72"/>
    </location>
    <ligand>
        <name>Mg(2+)</name>
        <dbReference type="ChEBI" id="CHEBI:18420"/>
        <label>1</label>
    </ligand>
</feature>
<keyword evidence="2" id="KW-0378">Hydrolase</keyword>
<dbReference type="EMBL" id="CP001823">
    <property type="protein sequence ID" value="ACZ38037.1"/>
    <property type="molecule type" value="Genomic_DNA"/>
</dbReference>
<keyword evidence="3" id="KW-0460">Magnesium</keyword>
<evidence type="ECO:0000313" key="5">
    <source>
        <dbReference type="Proteomes" id="UP000002027"/>
    </source>
</evidence>
<feature type="binding site" evidence="3">
    <location>
        <position position="306"/>
    </location>
    <ligand>
        <name>Mg(2+)</name>
        <dbReference type="ChEBI" id="CHEBI:18420"/>
        <label>1</label>
    </ligand>
</feature>
<dbReference type="eggNOG" id="COG1397">
    <property type="taxonomic scope" value="Bacteria"/>
</dbReference>
<reference evidence="5" key="1">
    <citation type="submission" date="2009-11" db="EMBL/GenBank/DDBJ databases">
        <title>The complete chromosome 1 of Sphaerobacter thermophilus DSM 20745.</title>
        <authorList>
            <person name="Lucas S."/>
            <person name="Copeland A."/>
            <person name="Lapidus A."/>
            <person name="Glavina del Rio T."/>
            <person name="Dalin E."/>
            <person name="Tice H."/>
            <person name="Bruce D."/>
            <person name="Goodwin L."/>
            <person name="Pitluck S."/>
            <person name="Kyrpides N."/>
            <person name="Mavromatis K."/>
            <person name="Ivanova N."/>
            <person name="Mikhailova N."/>
            <person name="LaButti K.M."/>
            <person name="Clum A."/>
            <person name="Sun H.I."/>
            <person name="Brettin T."/>
            <person name="Detter J.C."/>
            <person name="Han C."/>
            <person name="Larimer F."/>
            <person name="Land M."/>
            <person name="Hauser L."/>
            <person name="Markowitz V."/>
            <person name="Cheng J.F."/>
            <person name="Hugenholtz P."/>
            <person name="Woyke T."/>
            <person name="Wu D."/>
            <person name="Steenblock K."/>
            <person name="Schneider S."/>
            <person name="Pukall R."/>
            <person name="Goeker M."/>
            <person name="Klenk H.P."/>
            <person name="Eisen J.A."/>
        </authorList>
    </citation>
    <scope>NUCLEOTIDE SEQUENCE [LARGE SCALE GENOMIC DNA]</scope>
    <source>
        <strain evidence="5">ATCC 49802 / DSM 20745 / S 6022</strain>
    </source>
</reference>
<dbReference type="KEGG" id="sti:Sthe_0600"/>
<evidence type="ECO:0000256" key="1">
    <source>
        <dbReference type="ARBA" id="ARBA00010702"/>
    </source>
</evidence>
<proteinExistence type="inferred from homology"/>